<organism evidence="2 3">
    <name type="scientific">Erythranthe guttata</name>
    <name type="common">Yellow monkey flower</name>
    <name type="synonym">Mimulus guttatus</name>
    <dbReference type="NCBI Taxonomy" id="4155"/>
    <lineage>
        <taxon>Eukaryota</taxon>
        <taxon>Viridiplantae</taxon>
        <taxon>Streptophyta</taxon>
        <taxon>Embryophyta</taxon>
        <taxon>Tracheophyta</taxon>
        <taxon>Spermatophyta</taxon>
        <taxon>Magnoliopsida</taxon>
        <taxon>eudicotyledons</taxon>
        <taxon>Gunneridae</taxon>
        <taxon>Pentapetalae</taxon>
        <taxon>asterids</taxon>
        <taxon>lamiids</taxon>
        <taxon>Lamiales</taxon>
        <taxon>Phrymaceae</taxon>
        <taxon>Erythranthe</taxon>
    </lineage>
</organism>
<evidence type="ECO:0000256" key="1">
    <source>
        <dbReference type="SAM" id="Phobius"/>
    </source>
</evidence>
<feature type="transmembrane region" description="Helical" evidence="1">
    <location>
        <begin position="47"/>
        <end position="65"/>
    </location>
</feature>
<protein>
    <submittedName>
        <fullName evidence="2">Uncharacterized protein</fullName>
    </submittedName>
</protein>
<reference evidence="2 3" key="1">
    <citation type="journal article" date="2013" name="Proc. Natl. Acad. Sci. U.S.A.">
        <title>Fine-scale variation in meiotic recombination in Mimulus inferred from population shotgun sequencing.</title>
        <authorList>
            <person name="Hellsten U."/>
            <person name="Wright K.M."/>
            <person name="Jenkins J."/>
            <person name="Shu S."/>
            <person name="Yuan Y."/>
            <person name="Wessler S.R."/>
            <person name="Schmutz J."/>
            <person name="Willis J.H."/>
            <person name="Rokhsar D.S."/>
        </authorList>
    </citation>
    <scope>NUCLEOTIDE SEQUENCE [LARGE SCALE GENOMIC DNA]</scope>
    <source>
        <strain evidence="3">cv. DUN x IM62</strain>
    </source>
</reference>
<dbReference type="Proteomes" id="UP000030748">
    <property type="component" value="Unassembled WGS sequence"/>
</dbReference>
<name>A0A022QQA6_ERYGU</name>
<evidence type="ECO:0000313" key="2">
    <source>
        <dbReference type="EMBL" id="EYU30131.1"/>
    </source>
</evidence>
<keyword evidence="1" id="KW-0472">Membrane</keyword>
<sequence>MSPESKIYRNFSTQSDKNIEKNIFIALTPHNIPIFERKKTRSKYQNHQIVFLILIAFRLDLIIPLENVVLA</sequence>
<keyword evidence="1" id="KW-1133">Transmembrane helix</keyword>
<keyword evidence="3" id="KW-1185">Reference proteome</keyword>
<gene>
    <name evidence="2" type="ORF">MIMGU_mgv1a017495mg</name>
</gene>
<accession>A0A022QQA6</accession>
<proteinExistence type="predicted"/>
<dbReference type="AlphaFoldDB" id="A0A022QQA6"/>
<keyword evidence="1" id="KW-0812">Transmembrane</keyword>
<dbReference type="EMBL" id="KI631110">
    <property type="protein sequence ID" value="EYU30131.1"/>
    <property type="molecule type" value="Genomic_DNA"/>
</dbReference>
<evidence type="ECO:0000313" key="3">
    <source>
        <dbReference type="Proteomes" id="UP000030748"/>
    </source>
</evidence>